<proteinExistence type="predicted"/>
<evidence type="ECO:0000259" key="2">
    <source>
        <dbReference type="Pfam" id="PF00144"/>
    </source>
</evidence>
<dbReference type="InterPro" id="IPR050789">
    <property type="entry name" value="Diverse_Enzym_Activities"/>
</dbReference>
<dbReference type="PANTHER" id="PTHR43283:SF11">
    <property type="entry name" value="BETA-LACTAMASE-RELATED DOMAIN-CONTAINING PROTEIN"/>
    <property type="match status" value="1"/>
</dbReference>
<dbReference type="InterPro" id="IPR012338">
    <property type="entry name" value="Beta-lactam/transpept-like"/>
</dbReference>
<dbReference type="Proteomes" id="UP000192660">
    <property type="component" value="Unassembled WGS sequence"/>
</dbReference>
<protein>
    <submittedName>
        <fullName evidence="3">CubicO group peptidase, beta-lactamase class C family</fullName>
    </submittedName>
</protein>
<dbReference type="InterPro" id="IPR001466">
    <property type="entry name" value="Beta-lactam-related"/>
</dbReference>
<evidence type="ECO:0000313" key="4">
    <source>
        <dbReference type="Proteomes" id="UP000192660"/>
    </source>
</evidence>
<sequence>MNELLDDTEEDGKVSITERFYEVKQMLDYSTEHQLIPGVVAWLGRYDNVLFRYHQGYAQIYGEKRKMTSDTVFDLASLTKVVATLPAVLLLVQTGQLSLESFLSRYFSAFQDGMKAKVRIIHLLTHSAGLISHQPFYEWAQGFQEIVNLVVHEPLSYEPGTRVVYSDLGFILLGALVEKISGQSLSEFCQQQIFEPLGMKNTRFLSPLGLLGPLAEKNFAATEVVDKQPLVGIVHDENARAMGGVAGHAGLFSTAQDLSRYLAMWVGQEGPLREVVKERSLHSYTHGLGGSRGLGFVMRHDSYDIAGDLWPTTTVSHSGFTGTSLVFDRPSGYWAILLTNRVHFGRQTDISDFRRRFHNVAAACLFG</sequence>
<dbReference type="EMBL" id="FWWY01000001">
    <property type="protein sequence ID" value="SMC04452.1"/>
    <property type="molecule type" value="Genomic_DNA"/>
</dbReference>
<gene>
    <name evidence="3" type="ORF">SAMN00768000_1665</name>
</gene>
<evidence type="ECO:0000256" key="1">
    <source>
        <dbReference type="ARBA" id="ARBA00022801"/>
    </source>
</evidence>
<dbReference type="STRING" id="28034.BFX07_01065"/>
<dbReference type="GO" id="GO:0016787">
    <property type="term" value="F:hydrolase activity"/>
    <property type="evidence" value="ECO:0007669"/>
    <property type="project" value="UniProtKB-KW"/>
</dbReference>
<dbReference type="PANTHER" id="PTHR43283">
    <property type="entry name" value="BETA-LACTAMASE-RELATED"/>
    <property type="match status" value="1"/>
</dbReference>
<dbReference type="Pfam" id="PF00144">
    <property type="entry name" value="Beta-lactamase"/>
    <property type="match status" value="1"/>
</dbReference>
<feature type="domain" description="Beta-lactamase-related" evidence="2">
    <location>
        <begin position="30"/>
        <end position="345"/>
    </location>
</feature>
<dbReference type="SUPFAM" id="SSF56601">
    <property type="entry name" value="beta-lactamase/transpeptidase-like"/>
    <property type="match status" value="1"/>
</dbReference>
<dbReference type="AlphaFoldDB" id="A0A1W1WE23"/>
<keyword evidence="1" id="KW-0378">Hydrolase</keyword>
<name>A0A1W1WE23_SULTA</name>
<evidence type="ECO:0000313" key="3">
    <source>
        <dbReference type="EMBL" id="SMC04452.1"/>
    </source>
</evidence>
<reference evidence="4" key="1">
    <citation type="submission" date="2017-04" db="EMBL/GenBank/DDBJ databases">
        <authorList>
            <person name="Varghese N."/>
            <person name="Submissions S."/>
        </authorList>
    </citation>
    <scope>NUCLEOTIDE SEQUENCE [LARGE SCALE GENOMIC DNA]</scope>
    <source>
        <strain evidence="4">DSM 9293</strain>
    </source>
</reference>
<organism evidence="3 4">
    <name type="scientific">Sulfobacillus thermosulfidooxidans (strain DSM 9293 / VKM B-1269 / AT-1)</name>
    <dbReference type="NCBI Taxonomy" id="929705"/>
    <lineage>
        <taxon>Bacteria</taxon>
        <taxon>Bacillati</taxon>
        <taxon>Bacillota</taxon>
        <taxon>Clostridia</taxon>
        <taxon>Eubacteriales</taxon>
        <taxon>Clostridiales Family XVII. Incertae Sedis</taxon>
        <taxon>Sulfobacillus</taxon>
    </lineage>
</organism>
<dbReference type="Gene3D" id="3.40.710.10">
    <property type="entry name" value="DD-peptidase/beta-lactamase superfamily"/>
    <property type="match status" value="1"/>
</dbReference>
<keyword evidence="4" id="KW-1185">Reference proteome</keyword>
<dbReference type="RefSeq" id="WP_207651512.1">
    <property type="nucleotide sequence ID" value="NZ_FWWY01000001.1"/>
</dbReference>
<accession>A0A1W1WE23</accession>